<dbReference type="SUPFAM" id="SSF52540">
    <property type="entry name" value="P-loop containing nucleoside triphosphate hydrolases"/>
    <property type="match status" value="1"/>
</dbReference>
<dbReference type="Gene3D" id="3.40.50.300">
    <property type="entry name" value="P-loop containing nucleotide triphosphate hydrolases"/>
    <property type="match status" value="2"/>
</dbReference>
<dbReference type="AlphaFoldDB" id="A0A510IES7"/>
<evidence type="ECO:0000313" key="4">
    <source>
        <dbReference type="Proteomes" id="UP000315115"/>
    </source>
</evidence>
<keyword evidence="1" id="KW-1133">Transmembrane helix</keyword>
<dbReference type="InterPro" id="IPR027417">
    <property type="entry name" value="P-loop_NTPase"/>
</dbReference>
<sequence>MDRKIDTFWRPAYELYSSFCWLFSFLICYYLTSVLDHAFRLMLIAAIPALIMGFTRLYQGLRHLYRRGLLFVEPQLKVELQDLIRLIEKNIDEAYIGEGYQWFQNHAQMASDFKARNPEKIRPPEIVLDLMSKAFRNHPTPVKGDVWLHGINITEKHIFLPCAERYSHRLIVGTTGAGKGRVLTLDVIGAIIRGESVCVLDPKLDENLLDLIWYTLKLRGEEHRLYYFSPAYPSCSVRLNLLKNYNQPAQLASRIIELLPPSSGDGAAFINFCWRAINLIVEGLEMITSIPTLMKLRTFIEGDIDHLLVKVAYVYISSIPEYRAWANQINQSAMDYKEKAAEMAKFYDENCRDKYPNYTLASIISIHEHDRAYYAKLIQTIIPILAQLTSGCLEELLSPEEDFRDPRPIVDTQKICSRGDILYMNLASLADPTTGSAIGSLATADLVNVVADRYFYQQGKRIPMNIFCDEASEIVTRSSVRIANKSRGAEVSFTILIQSIKDLEERLGSEPAMVQALGNFNIKTALRLEDDISQEFMSTRFGETMIKTIEQSMATNTAVASNELDFNTSYGKKVKDTAAAFMPKDLFGVLADLHYFTTLPGGALYKVRVPYISCPKEHRFKTVPFVHDAYGELPVVDEMGLKKREYYKMIEEEEAA</sequence>
<evidence type="ECO:0000313" key="3">
    <source>
        <dbReference type="EMBL" id="BBL92272.1"/>
    </source>
</evidence>
<feature type="domain" description="TraD/TraG TraM recognition site" evidence="2">
    <location>
        <begin position="463"/>
        <end position="561"/>
    </location>
</feature>
<organism evidence="3 4">
    <name type="scientific">Vibrio rotiferianus</name>
    <dbReference type="NCBI Taxonomy" id="190895"/>
    <lineage>
        <taxon>Bacteria</taxon>
        <taxon>Pseudomonadati</taxon>
        <taxon>Pseudomonadota</taxon>
        <taxon>Gammaproteobacteria</taxon>
        <taxon>Vibrionales</taxon>
        <taxon>Vibrionaceae</taxon>
        <taxon>Vibrio</taxon>
    </lineage>
</organism>
<dbReference type="EMBL" id="AP019800">
    <property type="protein sequence ID" value="BBL92272.1"/>
    <property type="molecule type" value="Genomic_DNA"/>
</dbReference>
<dbReference type="InterPro" id="IPR022458">
    <property type="entry name" value="Conjugative_coupling_TraG/TraD"/>
</dbReference>
<dbReference type="CDD" id="cd01127">
    <property type="entry name" value="TrwB_TraG_TraD_VirD4"/>
    <property type="match status" value="1"/>
</dbReference>
<dbReference type="RefSeq" id="WP_143694262.1">
    <property type="nucleotide sequence ID" value="NZ_AP019800.1"/>
</dbReference>
<dbReference type="Pfam" id="PF12696">
    <property type="entry name" value="TraG-D_C"/>
    <property type="match status" value="1"/>
</dbReference>
<name>A0A510IES7_9VIBR</name>
<keyword evidence="1" id="KW-0812">Transmembrane</keyword>
<evidence type="ECO:0000259" key="2">
    <source>
        <dbReference type="Pfam" id="PF12696"/>
    </source>
</evidence>
<dbReference type="Proteomes" id="UP000315115">
    <property type="component" value="Plasmid pAM7"/>
</dbReference>
<proteinExistence type="predicted"/>
<keyword evidence="3" id="KW-0614">Plasmid</keyword>
<feature type="transmembrane region" description="Helical" evidence="1">
    <location>
        <begin position="12"/>
        <end position="32"/>
    </location>
</feature>
<dbReference type="InterPro" id="IPR032689">
    <property type="entry name" value="TraG-D_C"/>
</dbReference>
<accession>A0A510IES7</accession>
<gene>
    <name evidence="3" type="ORF">VroAM7_49250</name>
</gene>
<evidence type="ECO:0000256" key="1">
    <source>
        <dbReference type="SAM" id="Phobius"/>
    </source>
</evidence>
<dbReference type="NCBIfam" id="TIGR03743">
    <property type="entry name" value="SXT_TraD"/>
    <property type="match status" value="1"/>
</dbReference>
<feature type="transmembrane region" description="Helical" evidence="1">
    <location>
        <begin position="38"/>
        <end position="58"/>
    </location>
</feature>
<keyword evidence="1" id="KW-0472">Membrane</keyword>
<geneLocation type="plasmid" evidence="4">
    <name>pam7 dna</name>
</geneLocation>
<protein>
    <submittedName>
        <fullName evidence="3">Conjugative coupling factor TraD, PFGI-1 class</fullName>
    </submittedName>
</protein>
<reference evidence="4" key="1">
    <citation type="submission" date="2019-07" db="EMBL/GenBank/DDBJ databases">
        <title>Complete Genome Sequences of Vibrion rotiferianus strain AM7.</title>
        <authorList>
            <person name="Miyazaki K."/>
            <person name="Wiseschart A."/>
            <person name="Pootanakit K."/>
            <person name="Ishimori K."/>
            <person name="Kitahara K."/>
        </authorList>
    </citation>
    <scope>NUCLEOTIDE SEQUENCE [LARGE SCALE GENOMIC DNA]</scope>
    <source>
        <strain evidence="4">AM7</strain>
        <plasmid evidence="4">pam7 dna</plasmid>
    </source>
</reference>